<dbReference type="InterPro" id="IPR051396">
    <property type="entry name" value="Bact_Antivir_Def_Nuclease"/>
</dbReference>
<dbReference type="PANTHER" id="PTHR43581">
    <property type="entry name" value="ATP/GTP PHOSPHATASE"/>
    <property type="match status" value="1"/>
</dbReference>
<dbReference type="PANTHER" id="PTHR43581:SF4">
    <property type="entry name" value="ATP_GTP PHOSPHATASE"/>
    <property type="match status" value="1"/>
</dbReference>
<dbReference type="Pfam" id="PF13304">
    <property type="entry name" value="AAA_21"/>
    <property type="match status" value="1"/>
</dbReference>
<dbReference type="Gene3D" id="3.40.50.300">
    <property type="entry name" value="P-loop containing nucleotide triphosphate hydrolases"/>
    <property type="match status" value="1"/>
</dbReference>
<evidence type="ECO:0000259" key="1">
    <source>
        <dbReference type="Pfam" id="PF13304"/>
    </source>
</evidence>
<keyword evidence="3" id="KW-1185">Reference proteome</keyword>
<dbReference type="Proteomes" id="UP000031778">
    <property type="component" value="Plasmid pBb"/>
</dbReference>
<dbReference type="SUPFAM" id="SSF52540">
    <property type="entry name" value="P-loop containing nucleoside triphosphate hydrolases"/>
    <property type="match status" value="1"/>
</dbReference>
<proteinExistence type="predicted"/>
<dbReference type="GO" id="GO:0005524">
    <property type="term" value="F:ATP binding"/>
    <property type="evidence" value="ECO:0007669"/>
    <property type="project" value="InterPro"/>
</dbReference>
<organism evidence="2 3">
    <name type="scientific">Bacillus bombysepticus str. Wang</name>
    <dbReference type="NCBI Taxonomy" id="1330043"/>
    <lineage>
        <taxon>Bacteria</taxon>
        <taxon>Bacillati</taxon>
        <taxon>Bacillota</taxon>
        <taxon>Bacilli</taxon>
        <taxon>Bacillales</taxon>
        <taxon>Bacillaceae</taxon>
        <taxon>Bacillus</taxon>
        <taxon>Bacillus cereus group</taxon>
    </lineage>
</organism>
<evidence type="ECO:0000313" key="2">
    <source>
        <dbReference type="EMBL" id="AHX21935.1"/>
    </source>
</evidence>
<sequence>MRFEKLKKSENIYPTQELVIFLIHDDWNDWWEYETLYSMYISYAGKTEWIGSTKIANIFNVYKDSTISDEVPEQFEKLDENYVSLGQDSSYYKNLNAFGDDIREKILDSLNDLALKQDTFDNVRWLHVITRSLLRSVSSTSVRGHYKRLAEGSSTLTSYAFKYKLARPKLNEVEEELFEDAYLNVEVQPNSAPPTNLHIIIGRNGVGKTNLLKSFVTCLLNNDYGEIEYDVDFNEKLFANVITLSFSSFDNNGFNFVKESPMDLIPYYEIGLMKFEKVREKEFIVEKRVPKTVDDLCDEFMESLKILTKNGKVSLWKKAIRTLNSDLIFSSIGIEALINPSYYDKIPPLFKNLSSGHMNVLLTITKLVEVVEERSILIMDEPETHLHPPLIAGLIRVITDLLIYRNAVGLIATHSPVIVQEVPKKCVTIMNRSNKFTNLSRPKVETFGENVGTLTREIFGLEINNSGYHLRLKEAVNEFKDYKDILEHFNGQLGAEAKTVVRSLLLAKKEKSE</sequence>
<dbReference type="GO" id="GO:0016887">
    <property type="term" value="F:ATP hydrolysis activity"/>
    <property type="evidence" value="ECO:0007669"/>
    <property type="project" value="InterPro"/>
</dbReference>
<evidence type="ECO:0000313" key="3">
    <source>
        <dbReference type="Proteomes" id="UP000031778"/>
    </source>
</evidence>
<reference evidence="3" key="1">
    <citation type="submission" date="2014-03" db="EMBL/GenBank/DDBJ databases">
        <title>The Complete Genome Sequence of Bacillus bombyseptieus.</title>
        <authorList>
            <person name="Cheng T."/>
            <person name="Lin P."/>
            <person name="Jin S."/>
            <person name="Wu Y."/>
            <person name="Fu B."/>
            <person name="Long R."/>
            <person name="Liu D."/>
            <person name="Guo Y."/>
            <person name="Peng L."/>
            <person name="Xia Q."/>
        </authorList>
    </citation>
    <scope>NUCLEOTIDE SEQUENCE [LARGE SCALE GENOMIC DNA]</scope>
    <source>
        <strain evidence="3">wang</strain>
        <plasmid evidence="3">pBb</plasmid>
    </source>
</reference>
<dbReference type="InterPro" id="IPR003959">
    <property type="entry name" value="ATPase_AAA_core"/>
</dbReference>
<protein>
    <recommendedName>
        <fullName evidence="1">ATPase AAA-type core domain-containing protein</fullName>
    </recommendedName>
</protein>
<accession>A0A9W3L066</accession>
<geneLocation type="plasmid" evidence="2 3">
    <name>pBb</name>
</geneLocation>
<dbReference type="KEGG" id="bby:CY96_29855"/>
<dbReference type="AlphaFoldDB" id="A0A9W3L066"/>
<dbReference type="InterPro" id="IPR027417">
    <property type="entry name" value="P-loop_NTPase"/>
</dbReference>
<name>A0A9W3L066_9BACI</name>
<dbReference type="RefSeq" id="WP_044585368.1">
    <property type="nucleotide sequence ID" value="NZ_CP007513.1"/>
</dbReference>
<dbReference type="EMBL" id="CP007513">
    <property type="protein sequence ID" value="AHX21935.1"/>
    <property type="molecule type" value="Genomic_DNA"/>
</dbReference>
<feature type="domain" description="ATPase AAA-type core" evidence="1">
    <location>
        <begin position="352"/>
        <end position="419"/>
    </location>
</feature>
<gene>
    <name evidence="2" type="ORF">CY96_29855</name>
</gene>
<keyword evidence="2" id="KW-0614">Plasmid</keyword>